<feature type="domain" description="Peptidase M16 N-terminal" evidence="2">
    <location>
        <begin position="135"/>
        <end position="227"/>
    </location>
</feature>
<dbReference type="InterPro" id="IPR007863">
    <property type="entry name" value="Peptidase_M16_C"/>
</dbReference>
<organism evidence="4 5">
    <name type="scientific">Coccomyxa viridis</name>
    <dbReference type="NCBI Taxonomy" id="1274662"/>
    <lineage>
        <taxon>Eukaryota</taxon>
        <taxon>Viridiplantae</taxon>
        <taxon>Chlorophyta</taxon>
        <taxon>core chlorophytes</taxon>
        <taxon>Trebouxiophyceae</taxon>
        <taxon>Trebouxiophyceae incertae sedis</taxon>
        <taxon>Coccomyxaceae</taxon>
        <taxon>Coccomyxa</taxon>
    </lineage>
</organism>
<protein>
    <submittedName>
        <fullName evidence="4">G3548 protein</fullName>
    </submittedName>
</protein>
<feature type="domain" description="Peptidase M16 C-terminal" evidence="3">
    <location>
        <begin position="239"/>
        <end position="418"/>
    </location>
</feature>
<reference evidence="4 5" key="1">
    <citation type="submission" date="2024-06" db="EMBL/GenBank/DDBJ databases">
        <authorList>
            <person name="Kraege A."/>
            <person name="Thomma B."/>
        </authorList>
    </citation>
    <scope>NUCLEOTIDE SEQUENCE [LARGE SCALE GENOMIC DNA]</scope>
</reference>
<dbReference type="InterPro" id="IPR011249">
    <property type="entry name" value="Metalloenz_LuxS/M16"/>
</dbReference>
<dbReference type="PANTHER" id="PTHR11851:SF220">
    <property type="entry name" value="PEPTIDASE M16 DOMAIN PROTEIN"/>
    <property type="match status" value="1"/>
</dbReference>
<dbReference type="Proteomes" id="UP001497392">
    <property type="component" value="Unassembled WGS sequence"/>
</dbReference>
<evidence type="ECO:0000313" key="4">
    <source>
        <dbReference type="EMBL" id="CAL5221368.1"/>
    </source>
</evidence>
<dbReference type="PROSITE" id="PS00143">
    <property type="entry name" value="INSULINASE"/>
    <property type="match status" value="1"/>
</dbReference>
<dbReference type="InterPro" id="IPR001431">
    <property type="entry name" value="Pept_M16_Zn_BS"/>
</dbReference>
<dbReference type="Pfam" id="PF00675">
    <property type="entry name" value="Peptidase_M16"/>
    <property type="match status" value="2"/>
</dbReference>
<evidence type="ECO:0000313" key="5">
    <source>
        <dbReference type="Proteomes" id="UP001497392"/>
    </source>
</evidence>
<dbReference type="SUPFAM" id="SSF63411">
    <property type="entry name" value="LuxS/MPP-like metallohydrolase"/>
    <property type="match status" value="2"/>
</dbReference>
<comment type="similarity">
    <text evidence="1">Belongs to the peptidase M16 family.</text>
</comment>
<dbReference type="Gene3D" id="3.30.830.10">
    <property type="entry name" value="Metalloenzyme, LuxS/M16 peptidase-like"/>
    <property type="match status" value="2"/>
</dbReference>
<dbReference type="EMBL" id="CAXHTA020000005">
    <property type="protein sequence ID" value="CAL5221368.1"/>
    <property type="molecule type" value="Genomic_DNA"/>
</dbReference>
<keyword evidence="5" id="KW-1185">Reference proteome</keyword>
<dbReference type="PANTHER" id="PTHR11851">
    <property type="entry name" value="METALLOPROTEASE"/>
    <property type="match status" value="1"/>
</dbReference>
<gene>
    <name evidence="4" type="primary">g3548</name>
    <name evidence="4" type="ORF">VP750_LOCUS3027</name>
</gene>
<dbReference type="InterPro" id="IPR050361">
    <property type="entry name" value="MPP/UQCRC_Complex"/>
</dbReference>
<comment type="caution">
    <text evidence="4">The sequence shown here is derived from an EMBL/GenBank/DDBJ whole genome shotgun (WGS) entry which is preliminary data.</text>
</comment>
<sequence>MPANAEDRAAGAMELERRLEERISEFELPNGLHFIVMERHNAPIVSVHTYADVGAFDERDGQTGIAHLLEHMAFKGSQRIGAREYKKEAVLLEAVDDAFYAFWDAHTRSASSSGRLYEQLQQLVAQAEELVEPNAFGAMLQKSGAVGLNATTSHDATKYFMSLPANMLELWFALEAERFQAPVFRELYSEKKVVAEERRSRIDNSPMGRFQETFLSSAISNNYRRPIIGYEQDVAGLGRREVEAFFRERYGPKNLAITIVGDTTPEKVRAMAEKYFGAWRQDAIPALPPSSSEVLAQPPSGVERRLDSSARGGPTLMQAYYRPGIASVDAPILEVIGDIMTGSRTARFNRSLLQEGKAFGANLVPAYPGDKHACTSLIYAIPATGVSLAQMEGLVRQQLDSLADKGPTASEMERIKKASKVELVDALRRNSGMAAALASYHTLTGSWRTILQESAQIETLKAADVRDVAARTFTPENCFTGYVRKA</sequence>
<evidence type="ECO:0000259" key="2">
    <source>
        <dbReference type="Pfam" id="PF00675"/>
    </source>
</evidence>
<dbReference type="InterPro" id="IPR011765">
    <property type="entry name" value="Pept_M16_N"/>
</dbReference>
<proteinExistence type="inferred from homology"/>
<feature type="domain" description="Peptidase M16 N-terminal" evidence="2">
    <location>
        <begin position="37"/>
        <end position="89"/>
    </location>
</feature>
<accession>A0ABP1FT79</accession>
<evidence type="ECO:0000259" key="3">
    <source>
        <dbReference type="Pfam" id="PF05193"/>
    </source>
</evidence>
<name>A0ABP1FT79_9CHLO</name>
<evidence type="ECO:0000256" key="1">
    <source>
        <dbReference type="RuleBase" id="RU004447"/>
    </source>
</evidence>
<dbReference type="Pfam" id="PF05193">
    <property type="entry name" value="Peptidase_M16_C"/>
    <property type="match status" value="1"/>
</dbReference>